<evidence type="ECO:0000313" key="1">
    <source>
        <dbReference type="EMBL" id="AOW98084.1"/>
    </source>
</evidence>
<dbReference type="KEGG" id="mpro:BJP34_00335"/>
<name>A0A1D8TKF0_9CYAN</name>
<accession>A0A1D8TKF0</accession>
<dbReference type="Proteomes" id="UP000177870">
    <property type="component" value="Chromosome"/>
</dbReference>
<evidence type="ECO:0000313" key="2">
    <source>
        <dbReference type="Proteomes" id="UP000177870"/>
    </source>
</evidence>
<organism evidence="1 2">
    <name type="scientific">Moorena producens PAL-8-15-08-1</name>
    <dbReference type="NCBI Taxonomy" id="1458985"/>
    <lineage>
        <taxon>Bacteria</taxon>
        <taxon>Bacillati</taxon>
        <taxon>Cyanobacteriota</taxon>
        <taxon>Cyanophyceae</taxon>
        <taxon>Coleofasciculales</taxon>
        <taxon>Coleofasciculaceae</taxon>
        <taxon>Moorena</taxon>
    </lineage>
</organism>
<reference evidence="2" key="1">
    <citation type="submission" date="2016-10" db="EMBL/GenBank/DDBJ databases">
        <title>Comparative genomics uncovers the prolific and rare metabolic potential of the cyanobacterial genus Moorea.</title>
        <authorList>
            <person name="Leao T."/>
            <person name="Castelao G."/>
            <person name="Korobeynikov A."/>
            <person name="Monroe E.A."/>
            <person name="Podell S."/>
            <person name="Glukhov E."/>
            <person name="Allen E."/>
            <person name="Gerwick W.H."/>
            <person name="Gerwick L."/>
        </authorList>
    </citation>
    <scope>NUCLEOTIDE SEQUENCE [LARGE SCALE GENOMIC DNA]</scope>
    <source>
        <strain evidence="2">PAL-8-15-08-1</strain>
    </source>
</reference>
<dbReference type="EMBL" id="CP017599">
    <property type="protein sequence ID" value="AOW98084.1"/>
    <property type="molecule type" value="Genomic_DNA"/>
</dbReference>
<proteinExistence type="predicted"/>
<sequence>MTTPKPQKSQKRMRGVPVHYDQLKKVHGVMLTDYAWNKLRRMAQKNGVSAGEFIERLIRGIEES</sequence>
<gene>
    <name evidence="1" type="ORF">BJP34_00335</name>
</gene>
<dbReference type="AlphaFoldDB" id="A0A1D8TKF0"/>
<evidence type="ECO:0008006" key="3">
    <source>
        <dbReference type="Google" id="ProtNLM"/>
    </source>
</evidence>
<protein>
    <recommendedName>
        <fullName evidence="3">CopG family transcriptional regulator</fullName>
    </recommendedName>
</protein>